<comment type="caution">
    <text evidence="7">The sequence shown here is derived from an EMBL/GenBank/DDBJ whole genome shotgun (WGS) entry which is preliminary data.</text>
</comment>
<comment type="subcellular location">
    <subcellularLocation>
        <location evidence="5">Membrane</location>
        <topology evidence="5">Single-pass type II membrane protein</topology>
    </subcellularLocation>
</comment>
<dbReference type="GO" id="GO:0004252">
    <property type="term" value="F:serine-type endopeptidase activity"/>
    <property type="evidence" value="ECO:0007669"/>
    <property type="project" value="InterPro"/>
</dbReference>
<dbReference type="GO" id="GO:0006465">
    <property type="term" value="P:signal peptide processing"/>
    <property type="evidence" value="ECO:0007669"/>
    <property type="project" value="InterPro"/>
</dbReference>
<evidence type="ECO:0000256" key="1">
    <source>
        <dbReference type="ARBA" id="ARBA00019232"/>
    </source>
</evidence>
<dbReference type="PANTHER" id="PTHR12383:SF16">
    <property type="entry name" value="MITOCHONDRIAL INNER MEMBRANE PROTEASE SUBUNIT 1"/>
    <property type="match status" value="1"/>
</dbReference>
<dbReference type="SUPFAM" id="SSF51306">
    <property type="entry name" value="LexA/Signal peptidase"/>
    <property type="match status" value="1"/>
</dbReference>
<dbReference type="CDD" id="cd06530">
    <property type="entry name" value="S26_SPase_I"/>
    <property type="match status" value="1"/>
</dbReference>
<keyword evidence="5" id="KW-1133">Transmembrane helix</keyword>
<dbReference type="Proteomes" id="UP000600139">
    <property type="component" value="Unassembled WGS sequence"/>
</dbReference>
<reference evidence="7" key="1">
    <citation type="submission" date="2021-01" db="EMBL/GenBank/DDBJ databases">
        <title>Modified the classification status of verrucomicrobia.</title>
        <authorList>
            <person name="Feng X."/>
        </authorList>
    </citation>
    <scope>NUCLEOTIDE SEQUENCE</scope>
    <source>
        <strain evidence="7">JCM 18052</strain>
    </source>
</reference>
<dbReference type="Pfam" id="PF10502">
    <property type="entry name" value="Peptidase_S26"/>
    <property type="match status" value="1"/>
</dbReference>
<keyword evidence="8" id="KW-1185">Reference proteome</keyword>
<dbReference type="GO" id="GO:0016020">
    <property type="term" value="C:membrane"/>
    <property type="evidence" value="ECO:0007669"/>
    <property type="project" value="UniProtKB-SubCell"/>
</dbReference>
<evidence type="ECO:0000259" key="6">
    <source>
        <dbReference type="Pfam" id="PF10502"/>
    </source>
</evidence>
<dbReference type="InterPro" id="IPR019533">
    <property type="entry name" value="Peptidase_S26"/>
</dbReference>
<dbReference type="InterPro" id="IPR036286">
    <property type="entry name" value="LexA/Signal_pep-like_sf"/>
</dbReference>
<feature type="transmembrane region" description="Helical" evidence="5">
    <location>
        <begin position="6"/>
        <end position="27"/>
    </location>
</feature>
<dbReference type="NCBIfam" id="TIGR02227">
    <property type="entry name" value="sigpep_I_bact"/>
    <property type="match status" value="1"/>
</dbReference>
<evidence type="ECO:0000256" key="4">
    <source>
        <dbReference type="ARBA" id="ARBA00038445"/>
    </source>
</evidence>
<evidence type="ECO:0000313" key="7">
    <source>
        <dbReference type="EMBL" id="MBK1817815.1"/>
    </source>
</evidence>
<feature type="domain" description="Peptidase S26" evidence="6">
    <location>
        <begin position="22"/>
        <end position="160"/>
    </location>
</feature>
<evidence type="ECO:0000256" key="2">
    <source>
        <dbReference type="ARBA" id="ARBA00022801"/>
    </source>
</evidence>
<dbReference type="RefSeq" id="WP_200352745.1">
    <property type="nucleotide sequence ID" value="NZ_BAABHZ010000001.1"/>
</dbReference>
<dbReference type="GO" id="GO:0009003">
    <property type="term" value="F:signal peptidase activity"/>
    <property type="evidence" value="ECO:0007669"/>
    <property type="project" value="UniProtKB-EC"/>
</dbReference>
<dbReference type="Gene3D" id="2.10.109.10">
    <property type="entry name" value="Umud Fragment, subunit A"/>
    <property type="match status" value="1"/>
</dbReference>
<proteinExistence type="inferred from homology"/>
<evidence type="ECO:0000256" key="3">
    <source>
        <dbReference type="ARBA" id="ARBA00023136"/>
    </source>
</evidence>
<sequence>MKKWPLILFATVCVLGPSICFFSLYLSGYRLFMIPGKAMEPTIADGERTVARLSENYRKEIKRFDIVIYSDGRTPPTLRARRVVGLPGESISGSAAGISIGAIPIKMPSGFRVDDIKDRPFLTKIPSDCVYLLGDNPRESLDSRYTGPLPLRLVVGKLPFKH</sequence>
<keyword evidence="3 5" id="KW-0472">Membrane</keyword>
<name>A0A934R997_9BACT</name>
<comment type="catalytic activity">
    <reaction evidence="5">
        <text>Cleavage of hydrophobic, N-terminal signal or leader sequences from secreted and periplasmic proteins.</text>
        <dbReference type="EC" id="3.4.21.89"/>
    </reaction>
</comment>
<keyword evidence="5" id="KW-0645">Protease</keyword>
<dbReference type="InterPro" id="IPR000223">
    <property type="entry name" value="Pept_S26A_signal_pept_1"/>
</dbReference>
<dbReference type="InterPro" id="IPR052064">
    <property type="entry name" value="Mito_IMP1_subunit"/>
</dbReference>
<organism evidence="7 8">
    <name type="scientific">Luteolibacter yonseiensis</name>
    <dbReference type="NCBI Taxonomy" id="1144680"/>
    <lineage>
        <taxon>Bacteria</taxon>
        <taxon>Pseudomonadati</taxon>
        <taxon>Verrucomicrobiota</taxon>
        <taxon>Verrucomicrobiia</taxon>
        <taxon>Verrucomicrobiales</taxon>
        <taxon>Verrucomicrobiaceae</taxon>
        <taxon>Luteolibacter</taxon>
    </lineage>
</organism>
<protein>
    <recommendedName>
        <fullName evidence="1 5">Signal peptidase I</fullName>
        <ecNumber evidence="5">3.4.21.89</ecNumber>
    </recommendedName>
</protein>
<accession>A0A934R997</accession>
<keyword evidence="5" id="KW-0812">Transmembrane</keyword>
<dbReference type="EC" id="3.4.21.89" evidence="5"/>
<gene>
    <name evidence="7" type="primary">lepB</name>
    <name evidence="7" type="ORF">JIN84_19500</name>
</gene>
<evidence type="ECO:0000256" key="5">
    <source>
        <dbReference type="RuleBase" id="RU362042"/>
    </source>
</evidence>
<keyword evidence="2 5" id="KW-0378">Hydrolase</keyword>
<evidence type="ECO:0000313" key="8">
    <source>
        <dbReference type="Proteomes" id="UP000600139"/>
    </source>
</evidence>
<dbReference type="PANTHER" id="PTHR12383">
    <property type="entry name" value="PROTEASE FAMILY S26 MITOCHONDRIAL INNER MEMBRANE PROTEASE-RELATED"/>
    <property type="match status" value="1"/>
</dbReference>
<dbReference type="EMBL" id="JAENIK010000012">
    <property type="protein sequence ID" value="MBK1817815.1"/>
    <property type="molecule type" value="Genomic_DNA"/>
</dbReference>
<dbReference type="PRINTS" id="PR00727">
    <property type="entry name" value="LEADERPTASE"/>
</dbReference>
<comment type="similarity">
    <text evidence="4">Belongs to the peptidase S26 family. IMP1 subfamily.</text>
</comment>
<dbReference type="AlphaFoldDB" id="A0A934R997"/>